<name>A0ABS8G1J7_9FIRM</name>
<comment type="caution">
    <text evidence="1">The sequence shown here is derived from an EMBL/GenBank/DDBJ whole genome shotgun (WGS) entry which is preliminary data.</text>
</comment>
<reference evidence="1 2" key="1">
    <citation type="submission" date="2021-10" db="EMBL/GenBank/DDBJ databases">
        <title>Anaerobic single-cell dispensing facilitates the cultivation of human gut bacteria.</title>
        <authorList>
            <person name="Afrizal A."/>
        </authorList>
    </citation>
    <scope>NUCLEOTIDE SEQUENCE [LARGE SCALE GENOMIC DNA]</scope>
    <source>
        <strain evidence="1 2">CLA-AA-H200</strain>
    </source>
</reference>
<protein>
    <submittedName>
        <fullName evidence="1">Uncharacterized protein</fullName>
    </submittedName>
</protein>
<dbReference type="Proteomes" id="UP001198151">
    <property type="component" value="Unassembled WGS sequence"/>
</dbReference>
<dbReference type="EMBL" id="JAJEQX010000054">
    <property type="protein sequence ID" value="MCC2256180.1"/>
    <property type="molecule type" value="Genomic_DNA"/>
</dbReference>
<gene>
    <name evidence="1" type="ORF">LKD70_17500</name>
</gene>
<keyword evidence="2" id="KW-1185">Reference proteome</keyword>
<dbReference type="RefSeq" id="WP_227709158.1">
    <property type="nucleotide sequence ID" value="NZ_JAJEQX010000054.1"/>
</dbReference>
<sequence>MKMVVVKNYETQEELVRFHAKKLDSLFDITRYLTPLNLGIKGDCKIISTGISSYSTKHGVMSNDPKVIQESEVVHTGKNSMIIGAPASLTERGSKPGKVKVFYPESKDCAEIDLTLAVTAYPEGYLINSGKQTTSIFGTRNNAYFSSIGKRNFKCSSADGARVFPSTKAVADYLEKKKDIFRYMVTEYGYEFSVEPTCSLFAESLSDIPQRDQKYLDRLEQLLNEINADELAEDEPTESGIASDEEIKAEALKRLQKLNVMGTVVEGFKRGKLFMSEFGGILYDLNDKAAYAAAEAKSQGLLPYAVCRSQTNIGDMYTILAVSEDKEDWTAERPNRNGECVAFVYNADHPECSNYGTVVIESANGGLIRTA</sequence>
<accession>A0ABS8G1J7</accession>
<evidence type="ECO:0000313" key="1">
    <source>
        <dbReference type="EMBL" id="MCC2256180.1"/>
    </source>
</evidence>
<organism evidence="1 2">
    <name type="scientific">Ruminococcus turbiniformis</name>
    <dbReference type="NCBI Taxonomy" id="2881258"/>
    <lineage>
        <taxon>Bacteria</taxon>
        <taxon>Bacillati</taxon>
        <taxon>Bacillota</taxon>
        <taxon>Clostridia</taxon>
        <taxon>Eubacteriales</taxon>
        <taxon>Oscillospiraceae</taxon>
        <taxon>Ruminococcus</taxon>
    </lineage>
</organism>
<evidence type="ECO:0000313" key="2">
    <source>
        <dbReference type="Proteomes" id="UP001198151"/>
    </source>
</evidence>
<proteinExistence type="predicted"/>